<dbReference type="RefSeq" id="WP_106632806.1">
    <property type="nucleotide sequence ID" value="NZ_PXXO01000014.1"/>
</dbReference>
<feature type="domain" description="PLD phosphodiesterase" evidence="8">
    <location>
        <begin position="252"/>
        <end position="279"/>
    </location>
</feature>
<dbReference type="EC" id="3.1.4.4" evidence="3"/>
<evidence type="ECO:0000256" key="2">
    <source>
        <dbReference type="ARBA" id="ARBA00008664"/>
    </source>
</evidence>
<gene>
    <name evidence="9" type="ORF">C7K55_11115</name>
</gene>
<feature type="compositionally biased region" description="Basic and acidic residues" evidence="7">
    <location>
        <begin position="316"/>
        <end position="327"/>
    </location>
</feature>
<dbReference type="SMART" id="SM00155">
    <property type="entry name" value="PLDc"/>
    <property type="match status" value="2"/>
</dbReference>
<proteinExistence type="inferred from homology"/>
<dbReference type="GO" id="GO:0016891">
    <property type="term" value="F:RNA endonuclease activity producing 5'-phosphomonoesters, hydrolytic mechanism"/>
    <property type="evidence" value="ECO:0007669"/>
    <property type="project" value="TreeGrafter"/>
</dbReference>
<keyword evidence="5" id="KW-0442">Lipid degradation</keyword>
<comment type="similarity">
    <text evidence="2">Belongs to the phospholipase D family.</text>
</comment>
<dbReference type="CDD" id="cd09128">
    <property type="entry name" value="PLDc_unchar1_2"/>
    <property type="match status" value="1"/>
</dbReference>
<sequence>MTQTPGGPNHLHHHQQLLVMPDDGAVAVVALIDSAQETLRIKQFKLQSETIEQALIRAQQRGVLVRVMLNPHTSGGDRWNDEAHDRLDACGIQVAWTSEAFPVTHEKSLVVDSTCVLIATFNLSDKYFTETRDYGVVSYAVPVVEQVIACFEADWNRSFFHPDLTVGLVWSSVHSRGQMARIIDMALESLWIQHPKFVDAVILERIISARERGVKVRFLCGGKHGISDWDIYDTFSSLRVMERFGVKVRRQKHLKLHAKLLLVDGAYAQTGSMNIDRSAFDLRRELGIESDAPEVVERLRSTFQADWDAAKKYHAPDPLDPSLHEDGELPPDPHFVHD</sequence>
<dbReference type="Pfam" id="PF13091">
    <property type="entry name" value="PLDc_2"/>
    <property type="match status" value="2"/>
</dbReference>
<dbReference type="PROSITE" id="PS50035">
    <property type="entry name" value="PLD"/>
    <property type="match status" value="2"/>
</dbReference>
<evidence type="ECO:0000256" key="6">
    <source>
        <dbReference type="ARBA" id="ARBA00023098"/>
    </source>
</evidence>
<protein>
    <recommendedName>
        <fullName evidence="3">phospholipase D</fullName>
        <ecNumber evidence="3">3.1.4.4</ecNumber>
    </recommendedName>
</protein>
<dbReference type="OrthoDB" id="9762009at2"/>
<evidence type="ECO:0000256" key="1">
    <source>
        <dbReference type="ARBA" id="ARBA00000798"/>
    </source>
</evidence>
<evidence type="ECO:0000256" key="5">
    <source>
        <dbReference type="ARBA" id="ARBA00022963"/>
    </source>
</evidence>
<evidence type="ECO:0000256" key="7">
    <source>
        <dbReference type="SAM" id="MobiDB-lite"/>
    </source>
</evidence>
<dbReference type="InterPro" id="IPR001736">
    <property type="entry name" value="PLipase_D/transphosphatidylase"/>
</dbReference>
<keyword evidence="6" id="KW-0443">Lipid metabolism</keyword>
<dbReference type="PANTHER" id="PTHR43856:SF1">
    <property type="entry name" value="MITOCHONDRIAL CARDIOLIPIN HYDROLASE"/>
    <property type="match status" value="1"/>
</dbReference>
<dbReference type="InterPro" id="IPR025202">
    <property type="entry name" value="PLD-like_dom"/>
</dbReference>
<dbReference type="AlphaFoldDB" id="A0A2P7MSP7"/>
<dbReference type="EMBL" id="PXXO01000014">
    <property type="protein sequence ID" value="PSJ04207.1"/>
    <property type="molecule type" value="Genomic_DNA"/>
</dbReference>
<comment type="caution">
    <text evidence="9">The sequence shown here is derived from an EMBL/GenBank/DDBJ whole genome shotgun (WGS) entry which is preliminary data.</text>
</comment>
<dbReference type="Gene3D" id="3.30.870.10">
    <property type="entry name" value="Endonuclease Chain A"/>
    <property type="match status" value="2"/>
</dbReference>
<evidence type="ECO:0000259" key="8">
    <source>
        <dbReference type="PROSITE" id="PS50035"/>
    </source>
</evidence>
<dbReference type="SUPFAM" id="SSF56024">
    <property type="entry name" value="Phospholipase D/nuclease"/>
    <property type="match status" value="2"/>
</dbReference>
<dbReference type="Proteomes" id="UP000243002">
    <property type="component" value="Unassembled WGS sequence"/>
</dbReference>
<organism evidence="9 10">
    <name type="scientific">Cyanobium usitatum str. Tous</name>
    <dbReference type="NCBI Taxonomy" id="2116684"/>
    <lineage>
        <taxon>Bacteria</taxon>
        <taxon>Bacillati</taxon>
        <taxon>Cyanobacteriota</taxon>
        <taxon>Cyanophyceae</taxon>
        <taxon>Synechococcales</taxon>
        <taxon>Prochlorococcaceae</taxon>
        <taxon>Cyanobium</taxon>
    </lineage>
</organism>
<dbReference type="GO" id="GO:0016042">
    <property type="term" value="P:lipid catabolic process"/>
    <property type="evidence" value="ECO:0007669"/>
    <property type="project" value="UniProtKB-KW"/>
</dbReference>
<dbReference type="GO" id="GO:0004630">
    <property type="term" value="F:phospholipase D activity"/>
    <property type="evidence" value="ECO:0007669"/>
    <property type="project" value="UniProtKB-EC"/>
</dbReference>
<evidence type="ECO:0000313" key="10">
    <source>
        <dbReference type="Proteomes" id="UP000243002"/>
    </source>
</evidence>
<reference evidence="9 10" key="1">
    <citation type="journal article" date="2018" name="Environ. Microbiol.">
        <title>Ecological and genomic features of two widespread freshwater picocyanobacteria.</title>
        <authorList>
            <person name="Cabello-Yeves P.J."/>
            <person name="Picazo A."/>
            <person name="Camacho A."/>
            <person name="Callieri C."/>
            <person name="Rosselli R."/>
            <person name="Roda-Garcia J.J."/>
            <person name="Coutinho F.H."/>
            <person name="Rodriguez-Valera F."/>
        </authorList>
    </citation>
    <scope>NUCLEOTIDE SEQUENCE [LARGE SCALE GENOMIC DNA]</scope>
    <source>
        <strain evidence="9 10">Tous</strain>
    </source>
</reference>
<dbReference type="GO" id="GO:0006793">
    <property type="term" value="P:phosphorus metabolic process"/>
    <property type="evidence" value="ECO:0007669"/>
    <property type="project" value="UniProtKB-ARBA"/>
</dbReference>
<comment type="catalytic activity">
    <reaction evidence="1">
        <text>a 1,2-diacyl-sn-glycero-3-phosphocholine + H2O = a 1,2-diacyl-sn-glycero-3-phosphate + choline + H(+)</text>
        <dbReference type="Rhea" id="RHEA:14445"/>
        <dbReference type="ChEBI" id="CHEBI:15354"/>
        <dbReference type="ChEBI" id="CHEBI:15377"/>
        <dbReference type="ChEBI" id="CHEBI:15378"/>
        <dbReference type="ChEBI" id="CHEBI:57643"/>
        <dbReference type="ChEBI" id="CHEBI:58608"/>
        <dbReference type="EC" id="3.1.4.4"/>
    </reaction>
</comment>
<dbReference type="InterPro" id="IPR051406">
    <property type="entry name" value="PLD_domain"/>
</dbReference>
<evidence type="ECO:0000256" key="4">
    <source>
        <dbReference type="ARBA" id="ARBA00022801"/>
    </source>
</evidence>
<keyword evidence="10" id="KW-1185">Reference proteome</keyword>
<evidence type="ECO:0000256" key="3">
    <source>
        <dbReference type="ARBA" id="ARBA00012027"/>
    </source>
</evidence>
<evidence type="ECO:0000313" key="9">
    <source>
        <dbReference type="EMBL" id="PSJ04207.1"/>
    </source>
</evidence>
<dbReference type="PANTHER" id="PTHR43856">
    <property type="entry name" value="CARDIOLIPIN HYDROLASE"/>
    <property type="match status" value="1"/>
</dbReference>
<feature type="domain" description="PLD phosphodiesterase" evidence="8">
    <location>
        <begin position="100"/>
        <end position="127"/>
    </location>
</feature>
<feature type="region of interest" description="Disordered" evidence="7">
    <location>
        <begin position="316"/>
        <end position="338"/>
    </location>
</feature>
<name>A0A2P7MSP7_9CYAN</name>
<keyword evidence="4" id="KW-0378">Hydrolase</keyword>
<accession>A0A2P7MSP7</accession>